<gene>
    <name evidence="1" type="ORF">PAHAL_2G129300</name>
</gene>
<evidence type="ECO:0000313" key="1">
    <source>
        <dbReference type="EMBL" id="PVH63879.1"/>
    </source>
</evidence>
<accession>A0A2T8KP15</accession>
<dbReference type="AlphaFoldDB" id="A0A2T8KP15"/>
<dbReference type="Proteomes" id="UP000243499">
    <property type="component" value="Chromosome 2"/>
</dbReference>
<dbReference type="Gramene" id="PVH63879">
    <property type="protein sequence ID" value="PVH63879"/>
    <property type="gene ID" value="PAHAL_2G129300"/>
</dbReference>
<protein>
    <submittedName>
        <fullName evidence="1">Uncharacterized protein</fullName>
    </submittedName>
</protein>
<name>A0A2T8KP15_9POAL</name>
<organism evidence="1">
    <name type="scientific">Panicum hallii</name>
    <dbReference type="NCBI Taxonomy" id="206008"/>
    <lineage>
        <taxon>Eukaryota</taxon>
        <taxon>Viridiplantae</taxon>
        <taxon>Streptophyta</taxon>
        <taxon>Embryophyta</taxon>
        <taxon>Tracheophyta</taxon>
        <taxon>Spermatophyta</taxon>
        <taxon>Magnoliopsida</taxon>
        <taxon>Liliopsida</taxon>
        <taxon>Poales</taxon>
        <taxon>Poaceae</taxon>
        <taxon>PACMAD clade</taxon>
        <taxon>Panicoideae</taxon>
        <taxon>Panicodae</taxon>
        <taxon>Paniceae</taxon>
        <taxon>Panicinae</taxon>
        <taxon>Panicum</taxon>
        <taxon>Panicum sect. Panicum</taxon>
    </lineage>
</organism>
<reference evidence="1" key="1">
    <citation type="submission" date="2018-04" db="EMBL/GenBank/DDBJ databases">
        <title>WGS assembly of Panicum hallii.</title>
        <authorList>
            <person name="Lovell J."/>
            <person name="Jenkins J."/>
            <person name="Lowry D."/>
            <person name="Mamidi S."/>
            <person name="Sreedasyam A."/>
            <person name="Weng X."/>
            <person name="Barry K."/>
            <person name="Bonette J."/>
            <person name="Campitelli B."/>
            <person name="Daum C."/>
            <person name="Gordon S."/>
            <person name="Gould B."/>
            <person name="Lipzen A."/>
            <person name="Macqueen A."/>
            <person name="Palacio-Mejia J."/>
            <person name="Plott C."/>
            <person name="Shakirov E."/>
            <person name="Shu S."/>
            <person name="Yoshinaga Y."/>
            <person name="Zane M."/>
            <person name="Rokhsar D."/>
            <person name="Grimwood J."/>
            <person name="Schmutz J."/>
            <person name="Juenger T."/>
        </authorList>
    </citation>
    <scope>NUCLEOTIDE SEQUENCE [LARGE SCALE GENOMIC DNA]</scope>
    <source>
        <strain evidence="1">FIL2</strain>
    </source>
</reference>
<proteinExistence type="predicted"/>
<dbReference type="EMBL" id="CM008047">
    <property type="protein sequence ID" value="PVH63879.1"/>
    <property type="molecule type" value="Genomic_DNA"/>
</dbReference>
<sequence>MPTVASGRRTLGLHVDALAGGDWRFEALYSRTRNMRTSLTRASRTQDHAMQFLSVKPSTGAGAEAGRRRCDEQLGSLGDVCEQPLRIWAPGATRSAQLSEAADVLLCLSSTPRLKSADQKNADGHVGSIGAVTFERRTPYDLLI</sequence>